<dbReference type="InParanoid" id="A0A1D6PWN0"/>
<sequence length="88" mass="9991">MTNHITGDKAKDRSLGECSLCYSALHMLKVTRILFASIQKLNLLKPYEPWADGMWPAWKPDAPEVPEAPRAIGRRTRMVRRGEAKLTV</sequence>
<evidence type="ECO:0000313" key="1">
    <source>
        <dbReference type="EMBL" id="AQK50954.1"/>
    </source>
</evidence>
<accession>A0A1D6PWN0</accession>
<name>A0A1D6PWN0_MAIZE</name>
<dbReference type="EMBL" id="CM000780">
    <property type="protein sequence ID" value="AQK50954.1"/>
    <property type="molecule type" value="Genomic_DNA"/>
</dbReference>
<dbReference type="AlphaFoldDB" id="A0A1D6PWN0"/>
<reference evidence="1" key="1">
    <citation type="submission" date="2015-12" db="EMBL/GenBank/DDBJ databases">
        <title>Update maize B73 reference genome by single molecule sequencing technologies.</title>
        <authorList>
            <consortium name="Maize Genome Sequencing Project"/>
            <person name="Ware D."/>
        </authorList>
    </citation>
    <scope>NUCLEOTIDE SEQUENCE</scope>
    <source>
        <tissue evidence="1">Seedling</tissue>
    </source>
</reference>
<gene>
    <name evidence="1" type="ORF">ZEAMMB73_Zm00001d049635</name>
</gene>
<protein>
    <submittedName>
        <fullName evidence="1">Uncharacterized protein</fullName>
    </submittedName>
</protein>
<proteinExistence type="predicted"/>
<organism evidence="1">
    <name type="scientific">Zea mays</name>
    <name type="common">Maize</name>
    <dbReference type="NCBI Taxonomy" id="4577"/>
    <lineage>
        <taxon>Eukaryota</taxon>
        <taxon>Viridiplantae</taxon>
        <taxon>Streptophyta</taxon>
        <taxon>Embryophyta</taxon>
        <taxon>Tracheophyta</taxon>
        <taxon>Spermatophyta</taxon>
        <taxon>Magnoliopsida</taxon>
        <taxon>Liliopsida</taxon>
        <taxon>Poales</taxon>
        <taxon>Poaceae</taxon>
        <taxon>PACMAD clade</taxon>
        <taxon>Panicoideae</taxon>
        <taxon>Andropogonodae</taxon>
        <taxon>Andropogoneae</taxon>
        <taxon>Tripsacinae</taxon>
        <taxon>Zea</taxon>
    </lineage>
</organism>